<comment type="caution">
    <text evidence="2">The sequence shown here is derived from an EMBL/GenBank/DDBJ whole genome shotgun (WGS) entry which is preliminary data.</text>
</comment>
<feature type="compositionally biased region" description="Polar residues" evidence="1">
    <location>
        <begin position="37"/>
        <end position="54"/>
    </location>
</feature>
<dbReference type="EMBL" id="CACRXK020038871">
    <property type="protein sequence ID" value="CAB4045340.1"/>
    <property type="molecule type" value="Genomic_DNA"/>
</dbReference>
<proteinExistence type="predicted"/>
<protein>
    <submittedName>
        <fullName evidence="2">Uncharacterized protein</fullName>
    </submittedName>
</protein>
<name>A0A7D9MI75_PARCT</name>
<keyword evidence="3" id="KW-1185">Reference proteome</keyword>
<reference evidence="2" key="1">
    <citation type="submission" date="2020-04" db="EMBL/GenBank/DDBJ databases">
        <authorList>
            <person name="Alioto T."/>
            <person name="Alioto T."/>
            <person name="Gomez Garrido J."/>
        </authorList>
    </citation>
    <scope>NUCLEOTIDE SEQUENCE</scope>
    <source>
        <strain evidence="2">A484AB</strain>
    </source>
</reference>
<feature type="compositionally biased region" description="Basic residues" evidence="1">
    <location>
        <begin position="11"/>
        <end position="26"/>
    </location>
</feature>
<dbReference type="OrthoDB" id="10059293at2759"/>
<organism evidence="2 3">
    <name type="scientific">Paramuricea clavata</name>
    <name type="common">Red gorgonian</name>
    <name type="synonym">Violescent sea-whip</name>
    <dbReference type="NCBI Taxonomy" id="317549"/>
    <lineage>
        <taxon>Eukaryota</taxon>
        <taxon>Metazoa</taxon>
        <taxon>Cnidaria</taxon>
        <taxon>Anthozoa</taxon>
        <taxon>Octocorallia</taxon>
        <taxon>Malacalcyonacea</taxon>
        <taxon>Plexauridae</taxon>
        <taxon>Paramuricea</taxon>
    </lineage>
</organism>
<feature type="non-terminal residue" evidence="2">
    <location>
        <position position="62"/>
    </location>
</feature>
<dbReference type="Proteomes" id="UP001152795">
    <property type="component" value="Unassembled WGS sequence"/>
</dbReference>
<gene>
    <name evidence="2" type="ORF">PACLA_8A048255</name>
</gene>
<feature type="compositionally biased region" description="Basic and acidic residues" evidence="1">
    <location>
        <begin position="27"/>
        <end position="36"/>
    </location>
</feature>
<feature type="compositionally biased region" description="Basic and acidic residues" evidence="1">
    <location>
        <begin position="1"/>
        <end position="10"/>
    </location>
</feature>
<dbReference type="AlphaFoldDB" id="A0A7D9MI75"/>
<accession>A0A7D9MI75</accession>
<feature type="region of interest" description="Disordered" evidence="1">
    <location>
        <begin position="1"/>
        <end position="62"/>
    </location>
</feature>
<evidence type="ECO:0000313" key="2">
    <source>
        <dbReference type="EMBL" id="CAB4045340.1"/>
    </source>
</evidence>
<sequence length="62" mass="6979">MPKGSKEGTKLRVRNKSMKKNLFKGKRFADLRKDGENNGSQSASQQNAITQDRVINNEDLVT</sequence>
<evidence type="ECO:0000256" key="1">
    <source>
        <dbReference type="SAM" id="MobiDB-lite"/>
    </source>
</evidence>
<evidence type="ECO:0000313" key="3">
    <source>
        <dbReference type="Proteomes" id="UP001152795"/>
    </source>
</evidence>